<keyword evidence="2" id="KW-0479">Metal-binding</keyword>
<dbReference type="OrthoDB" id="78198at2759"/>
<reference evidence="4 5" key="1">
    <citation type="submission" date="2017-11" db="EMBL/GenBank/DDBJ databases">
        <title>De novo assembly and phasing of dikaryotic genomes from two isolates of Puccinia coronata f. sp. avenae, the causal agent of oat crown rust.</title>
        <authorList>
            <person name="Miller M.E."/>
            <person name="Zhang Y."/>
            <person name="Omidvar V."/>
            <person name="Sperschneider J."/>
            <person name="Schwessinger B."/>
            <person name="Raley C."/>
            <person name="Palmer J.M."/>
            <person name="Garnica D."/>
            <person name="Upadhyaya N."/>
            <person name="Rathjen J."/>
            <person name="Taylor J.M."/>
            <person name="Park R.F."/>
            <person name="Dodds P.N."/>
            <person name="Hirsch C.D."/>
            <person name="Kianian S.F."/>
            <person name="Figueroa M."/>
        </authorList>
    </citation>
    <scope>NUCLEOTIDE SEQUENCE [LARGE SCALE GENOMIC DNA]</scope>
    <source>
        <strain evidence="4">12NC29</strain>
    </source>
</reference>
<name>A0A2N5SGW7_9BASI</name>
<organism evidence="4 5">
    <name type="scientific">Puccinia coronata f. sp. avenae</name>
    <dbReference type="NCBI Taxonomy" id="200324"/>
    <lineage>
        <taxon>Eukaryota</taxon>
        <taxon>Fungi</taxon>
        <taxon>Dikarya</taxon>
        <taxon>Basidiomycota</taxon>
        <taxon>Pucciniomycotina</taxon>
        <taxon>Pucciniomycetes</taxon>
        <taxon>Pucciniales</taxon>
        <taxon>Pucciniaceae</taxon>
        <taxon>Puccinia</taxon>
    </lineage>
</organism>
<dbReference type="GO" id="GO:0046872">
    <property type="term" value="F:metal ion binding"/>
    <property type="evidence" value="ECO:0007669"/>
    <property type="project" value="UniProtKB-KW"/>
</dbReference>
<dbReference type="AlphaFoldDB" id="A0A2N5SGW7"/>
<dbReference type="Pfam" id="PF13359">
    <property type="entry name" value="DDE_Tnp_4"/>
    <property type="match status" value="1"/>
</dbReference>
<dbReference type="PANTHER" id="PTHR48471">
    <property type="entry name" value="DDE TNP4 DOMAIN-CONTAINING PROTEIN"/>
    <property type="match status" value="1"/>
</dbReference>
<accession>A0A2N5SGW7</accession>
<protein>
    <recommendedName>
        <fullName evidence="3">DDE Tnp4 domain-containing protein</fullName>
    </recommendedName>
</protein>
<dbReference type="PANTHER" id="PTHR48471:SF1">
    <property type="entry name" value="DDE TNP4 DOMAIN-CONTAINING PROTEIN"/>
    <property type="match status" value="1"/>
</dbReference>
<comment type="cofactor">
    <cofactor evidence="1">
        <name>a divalent metal cation</name>
        <dbReference type="ChEBI" id="CHEBI:60240"/>
    </cofactor>
</comment>
<proteinExistence type="predicted"/>
<sequence>MSIHTDFVSSIAWTPHVVGDPSPLRPRASLRRSNGIQLPFFQRPPNSCISHDHNHPRMNNLTSLNQEEDDEAVIIIVALALLGKRVPIRTMRTYLTRPDLTGNPRGTSAWNHLRAVGNDRAFITVMGVDVRTFEALLVPFSIAWDSTTITRSDVNPNGEPQPARRSLDASGGLALLLHWLSSSMAAYTLQQIFSITAAVCTRNLQHARGCLLAVLRDLKIGRISWPSSEENCQYYSSLIERKYPLLVKCFGFIDGLNLPVNVADNEELQNAYYNGWTCSHYCSNILTFAPDGTAIHAILNAPGSWHDSNIAERLYGQLMNNTPPGYRVISDTAFPRCTDRLDYRILAPMKRGDRLPDCPIEFARLKVLNEQLVSARQAAEWGMRAIQGSFSRLKLPLPASDHEFRAEVLELCVRLHQVRCRSIDQ</sequence>
<comment type="caution">
    <text evidence="4">The sequence shown here is derived from an EMBL/GenBank/DDBJ whole genome shotgun (WGS) entry which is preliminary data.</text>
</comment>
<dbReference type="EMBL" id="PGCJ01000980">
    <property type="protein sequence ID" value="PLW12508.1"/>
    <property type="molecule type" value="Genomic_DNA"/>
</dbReference>
<evidence type="ECO:0000259" key="3">
    <source>
        <dbReference type="Pfam" id="PF13359"/>
    </source>
</evidence>
<feature type="domain" description="DDE Tnp4" evidence="3">
    <location>
        <begin position="253"/>
        <end position="417"/>
    </location>
</feature>
<dbReference type="Proteomes" id="UP000235388">
    <property type="component" value="Unassembled WGS sequence"/>
</dbReference>
<gene>
    <name evidence="4" type="ORF">PCANC_16551</name>
</gene>
<evidence type="ECO:0000313" key="5">
    <source>
        <dbReference type="Proteomes" id="UP000235388"/>
    </source>
</evidence>
<evidence type="ECO:0000256" key="1">
    <source>
        <dbReference type="ARBA" id="ARBA00001968"/>
    </source>
</evidence>
<keyword evidence="5" id="KW-1185">Reference proteome</keyword>
<evidence type="ECO:0000313" key="4">
    <source>
        <dbReference type="EMBL" id="PLW12508.1"/>
    </source>
</evidence>
<dbReference type="InterPro" id="IPR027806">
    <property type="entry name" value="HARBI1_dom"/>
</dbReference>
<evidence type="ECO:0000256" key="2">
    <source>
        <dbReference type="ARBA" id="ARBA00022723"/>
    </source>
</evidence>